<dbReference type="Pfam" id="PF00004">
    <property type="entry name" value="AAA"/>
    <property type="match status" value="1"/>
</dbReference>
<evidence type="ECO:0000256" key="3">
    <source>
        <dbReference type="ARBA" id="ARBA00022705"/>
    </source>
</evidence>
<dbReference type="EMBL" id="SHOA02000012">
    <property type="protein sequence ID" value="TDH72328.1"/>
    <property type="molecule type" value="Genomic_DNA"/>
</dbReference>
<dbReference type="Pfam" id="PF25361">
    <property type="entry name" value="AAA_lid_RFC1"/>
    <property type="match status" value="1"/>
</dbReference>
<dbReference type="FunFam" id="1.10.8.60:FF:000099">
    <property type="entry name" value="Replication factor C subunit 1"/>
    <property type="match status" value="1"/>
</dbReference>
<dbReference type="InterPro" id="IPR003593">
    <property type="entry name" value="AAA+_ATPase"/>
</dbReference>
<dbReference type="SUPFAM" id="SSF52113">
    <property type="entry name" value="BRCT domain"/>
    <property type="match status" value="1"/>
</dbReference>
<dbReference type="SMART" id="SM00382">
    <property type="entry name" value="AAA"/>
    <property type="match status" value="1"/>
</dbReference>
<comment type="caution">
    <text evidence="7">The sequence shown here is derived from an EMBL/GenBank/DDBJ whole genome shotgun (WGS) entry which is preliminary data.</text>
</comment>
<dbReference type="RefSeq" id="XP_067821827.1">
    <property type="nucleotide sequence ID" value="XM_067960759.1"/>
</dbReference>
<dbReference type="InterPro" id="IPR012178">
    <property type="entry name" value="RFC1"/>
</dbReference>
<gene>
    <name evidence="7" type="ORF">CCR75_002662</name>
</gene>
<dbReference type="InterPro" id="IPR001357">
    <property type="entry name" value="BRCT_dom"/>
</dbReference>
<dbReference type="Pfam" id="PF00533">
    <property type="entry name" value="BRCT"/>
    <property type="match status" value="1"/>
</dbReference>
<organism evidence="7 8">
    <name type="scientific">Bremia lactucae</name>
    <name type="common">Lettuce downy mildew</name>
    <dbReference type="NCBI Taxonomy" id="4779"/>
    <lineage>
        <taxon>Eukaryota</taxon>
        <taxon>Sar</taxon>
        <taxon>Stramenopiles</taxon>
        <taxon>Oomycota</taxon>
        <taxon>Peronosporomycetes</taxon>
        <taxon>Peronosporales</taxon>
        <taxon>Peronosporaceae</taxon>
        <taxon>Bremia</taxon>
    </lineage>
</organism>
<feature type="region of interest" description="Disordered" evidence="5">
    <location>
        <begin position="1"/>
        <end position="63"/>
    </location>
</feature>
<protein>
    <recommendedName>
        <fullName evidence="2 4">Replication factor C subunit 1</fullName>
    </recommendedName>
</protein>
<feature type="compositionally biased region" description="Basic residues" evidence="5">
    <location>
        <begin position="45"/>
        <end position="54"/>
    </location>
</feature>
<dbReference type="SUPFAM" id="SSF48019">
    <property type="entry name" value="post-AAA+ oligomerization domain-like"/>
    <property type="match status" value="1"/>
</dbReference>
<name>A0A976IID8_BRELC</name>
<keyword evidence="3 4" id="KW-0235">DNA replication</keyword>
<dbReference type="OrthoDB" id="446168at2759"/>
<accession>A0A976IID8</accession>
<feature type="region of interest" description="Disordered" evidence="5">
    <location>
        <begin position="791"/>
        <end position="853"/>
    </location>
</feature>
<feature type="compositionally biased region" description="Acidic residues" evidence="5">
    <location>
        <begin position="809"/>
        <end position="818"/>
    </location>
</feature>
<dbReference type="SUPFAM" id="SSF52540">
    <property type="entry name" value="P-loop containing nucleoside triphosphate hydrolases"/>
    <property type="match status" value="1"/>
</dbReference>
<feature type="compositionally biased region" description="Basic residues" evidence="5">
    <location>
        <begin position="844"/>
        <end position="853"/>
    </location>
</feature>
<dbReference type="Gene3D" id="3.40.50.10190">
    <property type="entry name" value="BRCT domain"/>
    <property type="match status" value="1"/>
</dbReference>
<evidence type="ECO:0000313" key="7">
    <source>
        <dbReference type="EMBL" id="TDH72328.1"/>
    </source>
</evidence>
<dbReference type="GO" id="GO:0005524">
    <property type="term" value="F:ATP binding"/>
    <property type="evidence" value="ECO:0007669"/>
    <property type="project" value="UniProtKB-UniRule"/>
</dbReference>
<dbReference type="Gene3D" id="3.40.50.300">
    <property type="entry name" value="P-loop containing nucleotide triphosphate hydrolases"/>
    <property type="match status" value="1"/>
</dbReference>
<dbReference type="CDD" id="cd17748">
    <property type="entry name" value="BRCT_DNA_ligase_like"/>
    <property type="match status" value="1"/>
</dbReference>
<dbReference type="PIRSF" id="PIRSF036578">
    <property type="entry name" value="RFC1"/>
    <property type="match status" value="1"/>
</dbReference>
<comment type="subcellular location">
    <subcellularLocation>
        <location evidence="4">Nucleus</location>
    </subcellularLocation>
</comment>
<keyword evidence="4" id="KW-0547">Nucleotide-binding</keyword>
<dbReference type="GO" id="GO:0016887">
    <property type="term" value="F:ATP hydrolysis activity"/>
    <property type="evidence" value="ECO:0007669"/>
    <property type="project" value="InterPro"/>
</dbReference>
<evidence type="ECO:0000256" key="5">
    <source>
        <dbReference type="SAM" id="MobiDB-lite"/>
    </source>
</evidence>
<dbReference type="PROSITE" id="PS50172">
    <property type="entry name" value="BRCT"/>
    <property type="match status" value="1"/>
</dbReference>
<dbReference type="Gene3D" id="1.10.8.60">
    <property type="match status" value="1"/>
</dbReference>
<dbReference type="InterPro" id="IPR008921">
    <property type="entry name" value="DNA_pol3_clamp-load_cplx_C"/>
</dbReference>
<dbReference type="AlphaFoldDB" id="A0A976IID8"/>
<evidence type="ECO:0000256" key="1">
    <source>
        <dbReference type="ARBA" id="ARBA00006116"/>
    </source>
</evidence>
<dbReference type="GeneID" id="94346430"/>
<dbReference type="GO" id="GO:0003689">
    <property type="term" value="F:DNA clamp loader activity"/>
    <property type="evidence" value="ECO:0007669"/>
    <property type="project" value="UniProtKB-UniRule"/>
</dbReference>
<reference evidence="7 8" key="1">
    <citation type="journal article" date="2021" name="Genome Biol.">
        <title>AFLAP: assembly-free linkage analysis pipeline using k-mers from genome sequencing data.</title>
        <authorList>
            <person name="Fletcher K."/>
            <person name="Zhang L."/>
            <person name="Gil J."/>
            <person name="Han R."/>
            <person name="Cavanaugh K."/>
            <person name="Michelmore R."/>
        </authorList>
    </citation>
    <scope>NUCLEOTIDE SEQUENCE [LARGE SCALE GENOMIC DNA]</scope>
    <source>
        <strain evidence="7 8">SF5</strain>
    </source>
</reference>
<evidence type="ECO:0000313" key="8">
    <source>
        <dbReference type="Proteomes" id="UP000294530"/>
    </source>
</evidence>
<dbReference type="FunFam" id="3.40.50.300:FF:000395">
    <property type="entry name" value="Replication factor C subunit 1"/>
    <property type="match status" value="1"/>
</dbReference>
<feature type="domain" description="BRCT" evidence="6">
    <location>
        <begin position="172"/>
        <end position="251"/>
    </location>
</feature>
<evidence type="ECO:0000259" key="6">
    <source>
        <dbReference type="PROSITE" id="PS50172"/>
    </source>
</evidence>
<keyword evidence="4" id="KW-0539">Nucleus</keyword>
<comment type="similarity">
    <text evidence="1 4">Belongs to the activator 1 large subunit family.</text>
</comment>
<dbReference type="GO" id="GO:0005663">
    <property type="term" value="C:DNA replication factor C complex"/>
    <property type="evidence" value="ECO:0007669"/>
    <property type="project" value="InterPro"/>
</dbReference>
<dbReference type="Proteomes" id="UP000294530">
    <property type="component" value="Unassembled WGS sequence"/>
</dbReference>
<dbReference type="Gene3D" id="1.20.272.10">
    <property type="match status" value="1"/>
</dbReference>
<dbReference type="InterPro" id="IPR027417">
    <property type="entry name" value="P-loop_NTPase"/>
</dbReference>
<keyword evidence="8" id="KW-1185">Reference proteome</keyword>
<dbReference type="GO" id="GO:0006281">
    <property type="term" value="P:DNA repair"/>
    <property type="evidence" value="ECO:0007669"/>
    <property type="project" value="InterPro"/>
</dbReference>
<dbReference type="GO" id="GO:0005634">
    <property type="term" value="C:nucleus"/>
    <property type="evidence" value="ECO:0007669"/>
    <property type="project" value="UniProtKB-SubCell"/>
</dbReference>
<evidence type="ECO:0000256" key="4">
    <source>
        <dbReference type="PIRNR" id="PIRNR036578"/>
    </source>
</evidence>
<proteinExistence type="inferred from homology"/>
<dbReference type="InterPro" id="IPR036420">
    <property type="entry name" value="BRCT_dom_sf"/>
</dbReference>
<dbReference type="Pfam" id="PF08519">
    <property type="entry name" value="RFC1"/>
    <property type="match status" value="1"/>
</dbReference>
<evidence type="ECO:0000256" key="2">
    <source>
        <dbReference type="ARBA" id="ARBA00020401"/>
    </source>
</evidence>
<dbReference type="InterPro" id="IPR003959">
    <property type="entry name" value="ATPase_AAA_core"/>
</dbReference>
<dbReference type="GO" id="GO:0003677">
    <property type="term" value="F:DNA binding"/>
    <property type="evidence" value="ECO:0007669"/>
    <property type="project" value="InterPro"/>
</dbReference>
<dbReference type="PANTHER" id="PTHR23389:SF6">
    <property type="entry name" value="REPLICATION FACTOR C SUBUNIT 1"/>
    <property type="match status" value="1"/>
</dbReference>
<sequence length="853" mass="95173">MDIRSFFQKEPSSRNIKGNSKNKKVATPAKSKRVEPEPTPPTRPATRRTPKKNKAVFVESDEDENDIKLIASAKKNTRHVDSDSEFEMLSSDNEKLSVKLKKEPMKHQRRAINKDCGKTPERESKEKKVLETESRTTPVLLVDHAASGDMKIAICKQESALKKIPAPCPGSLVGKVFAFSGVLENLSREDAVHFVKCCGGSIANNISRSTKYLIVGKTLEQGGKVTDSSKYKDALAKNVRILTQNDFYNLITEAAASQQAQDLVAEKAKIKSEAAIAKIASTKGKQMLNASTNNDLWTDKYKPQSLKDMIGNVELGKKLKTWLIDWEAVHVKGTKKVPMTTKLSENRGAKSVLLSGPPGIGKTTIVNLVARECGFECTELNASDTRSKKLLQTGLKDVLGTQALQFGGRSGKAQEKMHLARRVIIMDEVDGMSGGDRGGTAELIQLIKKSKTPIICICNDRQSQKVRSLANHSFDLRMRRPTKVQIAKRLMDIGLNEGLHLEKNAIEEAADRCGNDIRQLLTQMQRWRLTNTKVTYADMVDPSSQHNKDESLRLNPFSATQQIFQRDLSFDARNEAYFVDYDLMPLMVQENYIQSIMNNRRSADENLRAAMYASEFISESDLLSSYIRVDQRWDLLTKQAAMNVGACVYSAGFVGHPEFSKWLGKNSSASKSKRLLSELSVRMRSHASGSREVIRLDYVPYMKEILLSKLLVGVDNVQEVIILLDECEISREDLTESMESFKFPGIERHSYSELDTKAKTTFTRVYNKASHRSQAVVESVLGSTTVKKGRGKAVVAGDDESGITPLSDAESEPEEEDVDVSKFQTKTRSAKRKAPVAAREKVPRKAPKKKRRT</sequence>
<dbReference type="GO" id="GO:0006260">
    <property type="term" value="P:DNA replication"/>
    <property type="evidence" value="ECO:0007669"/>
    <property type="project" value="UniProtKB-KW"/>
</dbReference>
<dbReference type="SMART" id="SM00292">
    <property type="entry name" value="BRCT"/>
    <property type="match status" value="1"/>
</dbReference>
<dbReference type="PANTHER" id="PTHR23389">
    <property type="entry name" value="CHROMOSOME TRANSMISSION FIDELITY FACTOR 18"/>
    <property type="match status" value="1"/>
</dbReference>
<dbReference type="KEGG" id="blac:94346430"/>
<dbReference type="CDD" id="cd00009">
    <property type="entry name" value="AAA"/>
    <property type="match status" value="1"/>
</dbReference>
<dbReference type="InterPro" id="IPR013725">
    <property type="entry name" value="DNA_replication_fac_RFC1_C"/>
</dbReference>
<keyword evidence="4" id="KW-0067">ATP-binding</keyword>